<dbReference type="AlphaFoldDB" id="A0A8H8XCG6"/>
<evidence type="ECO:0000313" key="1">
    <source>
        <dbReference type="EMBL" id="CAB5496932.1"/>
    </source>
</evidence>
<proteinExistence type="predicted"/>
<sequence length="48" mass="5428">MNITIQPSKSKQAAEITTLLQQSITDYSSNKAFLDNWLENKTKTNIAK</sequence>
<comment type="caution">
    <text evidence="1">The sequence shown here is derived from an EMBL/GenBank/DDBJ whole genome shotgun (WGS) entry which is preliminary data.</text>
</comment>
<evidence type="ECO:0000313" key="2">
    <source>
        <dbReference type="Proteomes" id="UP000643672"/>
    </source>
</evidence>
<dbReference type="EMBL" id="CAESAQ020000034">
    <property type="protein sequence ID" value="CAB5496932.1"/>
    <property type="molecule type" value="Genomic_DNA"/>
</dbReference>
<dbReference type="RefSeq" id="WP_202762739.1">
    <property type="nucleotide sequence ID" value="NZ_CAESAQ020000034.1"/>
</dbReference>
<name>A0A8H8XCG6_9GAMM</name>
<dbReference type="Proteomes" id="UP000643672">
    <property type="component" value="Unassembled WGS sequence"/>
</dbReference>
<reference evidence="1 2" key="1">
    <citation type="submission" date="2020-05" db="EMBL/GenBank/DDBJ databases">
        <authorList>
            <person name="Petersen J."/>
            <person name="Sayavedra L."/>
        </authorList>
    </citation>
    <scope>NUCLEOTIDE SEQUENCE [LARGE SCALE GENOMIC DNA]</scope>
    <source>
        <strain evidence="1">B thermophilus SOXS</strain>
    </source>
</reference>
<keyword evidence="2" id="KW-1185">Reference proteome</keyword>
<gene>
    <name evidence="1" type="ORF">THERMOS_592</name>
</gene>
<organism evidence="1 2">
    <name type="scientific">Bathymodiolus thermophilus thioautotrophic gill symbiont</name>
    <dbReference type="NCBI Taxonomy" id="2360"/>
    <lineage>
        <taxon>Bacteria</taxon>
        <taxon>Pseudomonadati</taxon>
        <taxon>Pseudomonadota</taxon>
        <taxon>Gammaproteobacteria</taxon>
        <taxon>sulfur-oxidizing symbionts</taxon>
    </lineage>
</organism>
<protein>
    <submittedName>
        <fullName evidence="1">Uncharacterized protein</fullName>
    </submittedName>
</protein>
<accession>A0A8H8XCG6</accession>